<gene>
    <name evidence="2" type="ORF">NEZAVI_LOCUS14328</name>
</gene>
<name>A0A9P0MVA7_NEZVI</name>
<reference evidence="2" key="1">
    <citation type="submission" date="2022-01" db="EMBL/GenBank/DDBJ databases">
        <authorList>
            <person name="King R."/>
        </authorList>
    </citation>
    <scope>NUCLEOTIDE SEQUENCE</scope>
</reference>
<keyword evidence="3" id="KW-1185">Reference proteome</keyword>
<dbReference type="Proteomes" id="UP001152798">
    <property type="component" value="Chromosome 6"/>
</dbReference>
<dbReference type="EMBL" id="OV725082">
    <property type="protein sequence ID" value="CAH1406374.1"/>
    <property type="molecule type" value="Genomic_DNA"/>
</dbReference>
<feature type="transmembrane region" description="Helical" evidence="1">
    <location>
        <begin position="56"/>
        <end position="83"/>
    </location>
</feature>
<dbReference type="AlphaFoldDB" id="A0A9P0MVA7"/>
<evidence type="ECO:0000313" key="2">
    <source>
        <dbReference type="EMBL" id="CAH1406374.1"/>
    </source>
</evidence>
<evidence type="ECO:0000256" key="1">
    <source>
        <dbReference type="SAM" id="Phobius"/>
    </source>
</evidence>
<keyword evidence="1" id="KW-0812">Transmembrane</keyword>
<evidence type="ECO:0000313" key="3">
    <source>
        <dbReference type="Proteomes" id="UP001152798"/>
    </source>
</evidence>
<sequence length="144" mass="15918">MGECKEAIVNDEVKVNKQVLSWRGKYARRGWQHCAGQAGPVDASEYPRAGCCGLEYISCILFVVVVVVVLYLCFLLLISIVYIDNGVLQSSPAYLVAQVSLSRCIVLIIQCCIPDHVYISDIINECSNSWVDMCTSVLLILSHS</sequence>
<protein>
    <submittedName>
        <fullName evidence="2">Uncharacterized protein</fullName>
    </submittedName>
</protein>
<organism evidence="2 3">
    <name type="scientific">Nezara viridula</name>
    <name type="common">Southern green stink bug</name>
    <name type="synonym">Cimex viridulus</name>
    <dbReference type="NCBI Taxonomy" id="85310"/>
    <lineage>
        <taxon>Eukaryota</taxon>
        <taxon>Metazoa</taxon>
        <taxon>Ecdysozoa</taxon>
        <taxon>Arthropoda</taxon>
        <taxon>Hexapoda</taxon>
        <taxon>Insecta</taxon>
        <taxon>Pterygota</taxon>
        <taxon>Neoptera</taxon>
        <taxon>Paraneoptera</taxon>
        <taxon>Hemiptera</taxon>
        <taxon>Heteroptera</taxon>
        <taxon>Panheteroptera</taxon>
        <taxon>Pentatomomorpha</taxon>
        <taxon>Pentatomoidea</taxon>
        <taxon>Pentatomidae</taxon>
        <taxon>Pentatominae</taxon>
        <taxon>Nezara</taxon>
    </lineage>
</organism>
<keyword evidence="1" id="KW-1133">Transmembrane helix</keyword>
<proteinExistence type="predicted"/>
<accession>A0A9P0MVA7</accession>
<keyword evidence="1" id="KW-0472">Membrane</keyword>